<dbReference type="EMBL" id="NHZQ01000447">
    <property type="protein sequence ID" value="PSK34342.1"/>
    <property type="molecule type" value="Genomic_DNA"/>
</dbReference>
<name>A0A2P7YEE4_9PEZI</name>
<dbReference type="CDD" id="cd01065">
    <property type="entry name" value="NAD_bind_Shikimate_DH"/>
    <property type="match status" value="1"/>
</dbReference>
<evidence type="ECO:0000256" key="1">
    <source>
        <dbReference type="SAM" id="MobiDB-lite"/>
    </source>
</evidence>
<feature type="compositionally biased region" description="Basic and acidic residues" evidence="1">
    <location>
        <begin position="9"/>
        <end position="20"/>
    </location>
</feature>
<dbReference type="Pfam" id="PF18317">
    <property type="entry name" value="SDH_C"/>
    <property type="match status" value="1"/>
</dbReference>
<reference evidence="5 6" key="1">
    <citation type="submission" date="2017-05" db="EMBL/GenBank/DDBJ databases">
        <title>Draft genome sequence of Elsinoe australis.</title>
        <authorList>
            <person name="Cheng Q."/>
        </authorList>
    </citation>
    <scope>NUCLEOTIDE SEQUENCE [LARGE SCALE GENOMIC DNA]</scope>
    <source>
        <strain evidence="5 6">NL1</strain>
    </source>
</reference>
<organism evidence="5 6">
    <name type="scientific">Elsinoe australis</name>
    <dbReference type="NCBI Taxonomy" id="40998"/>
    <lineage>
        <taxon>Eukaryota</taxon>
        <taxon>Fungi</taxon>
        <taxon>Dikarya</taxon>
        <taxon>Ascomycota</taxon>
        <taxon>Pezizomycotina</taxon>
        <taxon>Dothideomycetes</taxon>
        <taxon>Dothideomycetidae</taxon>
        <taxon>Myriangiales</taxon>
        <taxon>Elsinoaceae</taxon>
        <taxon>Elsinoe</taxon>
    </lineage>
</organism>
<evidence type="ECO:0000259" key="3">
    <source>
        <dbReference type="Pfam" id="PF08501"/>
    </source>
</evidence>
<dbReference type="InterPro" id="IPR046346">
    <property type="entry name" value="Aminoacid_DH-like_N_sf"/>
</dbReference>
<feature type="domain" description="Shikimate dehydrogenase substrate binding N-terminal" evidence="3">
    <location>
        <begin position="519"/>
        <end position="599"/>
    </location>
</feature>
<proteinExistence type="predicted"/>
<dbReference type="GO" id="GO:0003866">
    <property type="term" value="F:3-phosphoshikimate 1-carboxyvinyltransferase activity"/>
    <property type="evidence" value="ECO:0007669"/>
    <property type="project" value="TreeGrafter"/>
</dbReference>
<dbReference type="FunFam" id="3.40.50.720:FF:000386">
    <property type="entry name" value="Quinate repressor protein"/>
    <property type="match status" value="1"/>
</dbReference>
<comment type="caution">
    <text evidence="5">The sequence shown here is derived from an EMBL/GenBank/DDBJ whole genome shotgun (WGS) entry which is preliminary data.</text>
</comment>
<protein>
    <submittedName>
        <fullName evidence="5">Pentafunctional AROM polypeptide</fullName>
    </submittedName>
</protein>
<dbReference type="InterPro" id="IPR027417">
    <property type="entry name" value="P-loop_NTPase"/>
</dbReference>
<dbReference type="InterPro" id="IPR031322">
    <property type="entry name" value="Shikimate/glucono_kinase"/>
</dbReference>
<dbReference type="Pfam" id="PF01488">
    <property type="entry name" value="Shikimate_DH"/>
    <property type="match status" value="1"/>
</dbReference>
<feature type="compositionally biased region" description="Polar residues" evidence="1">
    <location>
        <begin position="21"/>
        <end position="48"/>
    </location>
</feature>
<sequence length="852" mass="94636">MTGARKRSFHEYAHDARETGRGTQTPSTVNGSRSASSGVVETVPAPTTSPGFHQDATIVLIGIRGAGKSSLAFLAASAYNRRVLEFERQFEDRTGQTLSNHRQIEKGKAGRKKRQEVLSQVLKDHSKGAVVVCELNDLEYGTQVLISFATTHPVIYINRDFEGVHEYMKTWERDKLAHLVSSSAPLLRECTTFEYFNWTETGQETGSSQSVSAQFNDNDKNVNIENIQSLPFLRLKRTERDFLKFLRLVLGDHSRAPSQQSAYPLSDLPLRARKHTYAASVSVDEVLYDKIDLEIFQTGADAFILRMPPLSQNKEERHRQYSQIGHAFSIVRRFTILPIIIDPSADKIGIQDDHSWQFCCRLAPEGLIINSDHLSALSRTATKNLKLPKLIAKVDVDHNSQLWEDTVLDSAYQAAAQHGCDMVLMTSHATDYTTATALEALRFKISKQRDATISLPLLSAFNDSLQGRYSQITNPGLLPVRGADQHGLRDRKTAPALTARDATQAMFASFMQSPLRFCIIGANVDFSLSPAMHNEAYRALGMPHQYTTRSTDTLSVLDELMLDDFFGGSAVTQPYKITVVTKLKSLSRHARVIRAVNTILPIRRPFTSTQQINDVHIVTTRNESGLILALHGDNSDWIGMRACLRRGLSPINAVRKTSSGLIIGAGGMARAAVYAMIHMGVQNIFICNRTPSRAEELAAYYNEWLSTRDVSPADPGGTNTGSGSTSKPEVHVLPALDTKWPDGFRLPTMIVSSVPAETVDGHLEARFTLPDAWLASPSGGVVVDLTYNPLVTALVRQIREQAHKGWVIMTGLDMLPEQAFAQFELFTGRRAPRHVMREEVLKAFRGQQLGRR</sequence>
<dbReference type="Gene3D" id="3.40.50.10860">
    <property type="entry name" value="Leucine Dehydrogenase, chain A, domain 1"/>
    <property type="match status" value="1"/>
</dbReference>
<dbReference type="Pfam" id="PF01202">
    <property type="entry name" value="SKI"/>
    <property type="match status" value="1"/>
</dbReference>
<dbReference type="InterPro" id="IPR013708">
    <property type="entry name" value="Shikimate_DH-bd_N"/>
</dbReference>
<dbReference type="Pfam" id="PF08501">
    <property type="entry name" value="Shikimate_dh_N"/>
    <property type="match status" value="1"/>
</dbReference>
<evidence type="ECO:0000313" key="6">
    <source>
        <dbReference type="Proteomes" id="UP000243723"/>
    </source>
</evidence>
<dbReference type="GO" id="GO:0009423">
    <property type="term" value="P:chorismate biosynthetic process"/>
    <property type="evidence" value="ECO:0007669"/>
    <property type="project" value="TreeGrafter"/>
</dbReference>
<dbReference type="InterPro" id="IPR013785">
    <property type="entry name" value="Aldolase_TIM"/>
</dbReference>
<evidence type="ECO:0000313" key="5">
    <source>
        <dbReference type="EMBL" id="PSK34342.1"/>
    </source>
</evidence>
<dbReference type="PANTHER" id="PTHR21090:SF27">
    <property type="entry name" value="QUINATE REPRESSOR PROTEIN"/>
    <property type="match status" value="1"/>
</dbReference>
<dbReference type="InterPro" id="IPR036291">
    <property type="entry name" value="NAD(P)-bd_dom_sf"/>
</dbReference>
<dbReference type="InterPro" id="IPR006151">
    <property type="entry name" value="Shikm_DH/Glu-tRNA_Rdtase"/>
</dbReference>
<gene>
    <name evidence="5" type="ORF">B9Z65_8668</name>
</gene>
<accession>A0A2P7YEE4</accession>
<dbReference type="SUPFAM" id="SSF51735">
    <property type="entry name" value="NAD(P)-binding Rossmann-fold domains"/>
    <property type="match status" value="1"/>
</dbReference>
<dbReference type="Proteomes" id="UP000243723">
    <property type="component" value="Unassembled WGS sequence"/>
</dbReference>
<dbReference type="PANTHER" id="PTHR21090">
    <property type="entry name" value="AROM/DEHYDROQUINATE SYNTHASE"/>
    <property type="match status" value="1"/>
</dbReference>
<keyword evidence="6" id="KW-1185">Reference proteome</keyword>
<dbReference type="Gene3D" id="3.40.50.300">
    <property type="entry name" value="P-loop containing nucleotide triphosphate hydrolases"/>
    <property type="match status" value="1"/>
</dbReference>
<dbReference type="SUPFAM" id="SSF53223">
    <property type="entry name" value="Aminoacid dehydrogenase-like, N-terminal domain"/>
    <property type="match status" value="1"/>
</dbReference>
<feature type="region of interest" description="Disordered" evidence="1">
    <location>
        <begin position="1"/>
        <end position="48"/>
    </location>
</feature>
<feature type="domain" description="Quinate/shikimate 5-dehydrogenase/glutamyl-tRNA reductase" evidence="2">
    <location>
        <begin position="658"/>
        <end position="702"/>
    </location>
</feature>
<dbReference type="OrthoDB" id="4415835at2759"/>
<dbReference type="SUPFAM" id="SSF52540">
    <property type="entry name" value="P-loop containing nucleoside triphosphate hydrolases"/>
    <property type="match status" value="1"/>
</dbReference>
<dbReference type="InterPro" id="IPR041121">
    <property type="entry name" value="SDH_C"/>
</dbReference>
<evidence type="ECO:0000259" key="4">
    <source>
        <dbReference type="Pfam" id="PF18317"/>
    </source>
</evidence>
<dbReference type="AlphaFoldDB" id="A0A2P7YEE4"/>
<dbReference type="Gene3D" id="3.20.20.70">
    <property type="entry name" value="Aldolase class I"/>
    <property type="match status" value="1"/>
</dbReference>
<feature type="domain" description="SDH C-terminal" evidence="4">
    <location>
        <begin position="811"/>
        <end position="841"/>
    </location>
</feature>
<dbReference type="STRING" id="40998.A0A2P7YEE4"/>
<evidence type="ECO:0000259" key="2">
    <source>
        <dbReference type="Pfam" id="PF01488"/>
    </source>
</evidence>
<dbReference type="GO" id="GO:0004764">
    <property type="term" value="F:shikimate 3-dehydrogenase (NADP+) activity"/>
    <property type="evidence" value="ECO:0007669"/>
    <property type="project" value="InterPro"/>
</dbReference>
<dbReference type="Gene3D" id="3.40.50.720">
    <property type="entry name" value="NAD(P)-binding Rossmann-like Domain"/>
    <property type="match status" value="1"/>
</dbReference>